<dbReference type="Gene3D" id="1.20.1390.10">
    <property type="entry name" value="PWI domain"/>
    <property type="match status" value="1"/>
</dbReference>
<evidence type="ECO:0000259" key="3">
    <source>
        <dbReference type="Pfam" id="PF01480"/>
    </source>
</evidence>
<proteinExistence type="predicted"/>
<feature type="compositionally biased region" description="Basic and acidic residues" evidence="2">
    <location>
        <begin position="332"/>
        <end position="348"/>
    </location>
</feature>
<gene>
    <name evidence="4" type="ORF">Poli38472_013493</name>
</gene>
<keyword evidence="5" id="KW-1185">Reference proteome</keyword>
<dbReference type="GO" id="GO:0006397">
    <property type="term" value="P:mRNA processing"/>
    <property type="evidence" value="ECO:0007669"/>
    <property type="project" value="UniProtKB-KW"/>
</dbReference>
<feature type="region of interest" description="Disordered" evidence="2">
    <location>
        <begin position="269"/>
        <end position="304"/>
    </location>
</feature>
<feature type="compositionally biased region" description="Low complexity" evidence="2">
    <location>
        <begin position="365"/>
        <end position="382"/>
    </location>
</feature>
<name>A0A8K1FEJ9_PYTOL</name>
<accession>A0A8K1FEJ9</accession>
<feature type="compositionally biased region" description="Basic residues" evidence="2">
    <location>
        <begin position="283"/>
        <end position="296"/>
    </location>
</feature>
<dbReference type="InterPro" id="IPR002483">
    <property type="entry name" value="PWI_dom"/>
</dbReference>
<evidence type="ECO:0000313" key="5">
    <source>
        <dbReference type="Proteomes" id="UP000794436"/>
    </source>
</evidence>
<feature type="region of interest" description="Disordered" evidence="2">
    <location>
        <begin position="462"/>
        <end position="492"/>
    </location>
</feature>
<protein>
    <recommendedName>
        <fullName evidence="3">PWI domain-containing protein</fullName>
    </recommendedName>
</protein>
<reference evidence="4" key="1">
    <citation type="submission" date="2019-03" db="EMBL/GenBank/DDBJ databases">
        <title>Long read genome sequence of the mycoparasitic Pythium oligandrum ATCC 38472 isolated from sugarbeet rhizosphere.</title>
        <authorList>
            <person name="Gaulin E."/>
        </authorList>
    </citation>
    <scope>NUCLEOTIDE SEQUENCE</scope>
    <source>
        <strain evidence="4">ATCC 38472_TT</strain>
    </source>
</reference>
<sequence length="492" mass="54522">MSAYLVYAASVRTEIARLLEETGLRVRPASGFVSCGRRPEHLVPLASLERHARVVHGERHVLAASHRFFYGQNDVKSDEKQLASDDFNALSITDDPMASLVEVGEGDTAQDETQDDIRAHLTTAIEQIASSDGLSGFYAAVRQWRVIPRVFARLPLDSNVVDPDKLRRWLTAELTQHLIEDTETDEASVDAELVDYVVGLLEHPEFSHPDLLLLEMQEFLGSSTRAFVLALWKFLVVEVALKLVYRQDGANTALLHTLSTPVSMEVAKTTPTAAIDQPPPPVRKYKRRRPSYRRRGANSNPYDGLRELLASQMAELSAESGRELVEDPTTVQREDSENKRKDDTHKQIWTECTDALKPPGGGSSIGSLIFGGDSNNNNSSDSYLDERRTRRIHGKSQETPESNPIVDKHSFYGTPTAVQQERERVTMAPGAVSRDALVMVSQGSMRQQQRSTAATADYFAGGMGANEAEQDKTRRTRRMYGPPGGASSFQLG</sequence>
<comment type="caution">
    <text evidence="4">The sequence shown here is derived from an EMBL/GenBank/DDBJ whole genome shotgun (WGS) entry which is preliminary data.</text>
</comment>
<organism evidence="4 5">
    <name type="scientific">Pythium oligandrum</name>
    <name type="common">Mycoparasitic fungus</name>
    <dbReference type="NCBI Taxonomy" id="41045"/>
    <lineage>
        <taxon>Eukaryota</taxon>
        <taxon>Sar</taxon>
        <taxon>Stramenopiles</taxon>
        <taxon>Oomycota</taxon>
        <taxon>Peronosporomycetes</taxon>
        <taxon>Pythiales</taxon>
        <taxon>Pythiaceae</taxon>
        <taxon>Pythium</taxon>
    </lineage>
</organism>
<dbReference type="OrthoDB" id="69229at2759"/>
<evidence type="ECO:0000256" key="2">
    <source>
        <dbReference type="SAM" id="MobiDB-lite"/>
    </source>
</evidence>
<dbReference type="SUPFAM" id="SSF101233">
    <property type="entry name" value="PWI domain"/>
    <property type="match status" value="1"/>
</dbReference>
<dbReference type="EMBL" id="SPLM01000113">
    <property type="protein sequence ID" value="TMW58019.1"/>
    <property type="molecule type" value="Genomic_DNA"/>
</dbReference>
<dbReference type="Pfam" id="PF01480">
    <property type="entry name" value="PWI"/>
    <property type="match status" value="1"/>
</dbReference>
<evidence type="ECO:0000256" key="1">
    <source>
        <dbReference type="ARBA" id="ARBA00022664"/>
    </source>
</evidence>
<dbReference type="AlphaFoldDB" id="A0A8K1FEJ9"/>
<feature type="domain" description="PWI" evidence="3">
    <location>
        <begin position="164"/>
        <end position="236"/>
    </location>
</feature>
<dbReference type="InterPro" id="IPR036483">
    <property type="entry name" value="PWI_dom_sf"/>
</dbReference>
<evidence type="ECO:0000313" key="4">
    <source>
        <dbReference type="EMBL" id="TMW58019.1"/>
    </source>
</evidence>
<dbReference type="Proteomes" id="UP000794436">
    <property type="component" value="Unassembled WGS sequence"/>
</dbReference>
<keyword evidence="1" id="KW-0507">mRNA processing</keyword>
<feature type="region of interest" description="Disordered" evidence="2">
    <location>
        <begin position="317"/>
        <end position="412"/>
    </location>
</feature>